<dbReference type="PRINTS" id="PR00633">
    <property type="entry name" value="RCCNDNSATION"/>
</dbReference>
<feature type="region of interest" description="Disordered" evidence="3">
    <location>
        <begin position="159"/>
        <end position="178"/>
    </location>
</feature>
<dbReference type="Gene3D" id="2.130.10.30">
    <property type="entry name" value="Regulator of chromosome condensation 1/beta-lactamase-inhibitor protein II"/>
    <property type="match status" value="1"/>
</dbReference>
<dbReference type="InterPro" id="IPR000408">
    <property type="entry name" value="Reg_chr_condens"/>
</dbReference>
<dbReference type="KEGG" id="smo:SELMODRAFT_428897"/>
<evidence type="ECO:0000313" key="5">
    <source>
        <dbReference type="Proteomes" id="UP000001514"/>
    </source>
</evidence>
<dbReference type="Gramene" id="EFJ08546">
    <property type="protein sequence ID" value="EFJ08546"/>
    <property type="gene ID" value="SELMODRAFT_428897"/>
</dbReference>
<keyword evidence="5" id="KW-1185">Reference proteome</keyword>
<dbReference type="HOGENOM" id="CLU_1386279_0_0_1"/>
<dbReference type="AlphaFoldDB" id="D8T4C7"/>
<dbReference type="Pfam" id="PF13540">
    <property type="entry name" value="RCC1_2"/>
    <property type="match status" value="1"/>
</dbReference>
<evidence type="ECO:0000256" key="3">
    <source>
        <dbReference type="SAM" id="MobiDB-lite"/>
    </source>
</evidence>
<dbReference type="EMBL" id="GL377673">
    <property type="protein sequence ID" value="EFJ08546.1"/>
    <property type="molecule type" value="Genomic_DNA"/>
</dbReference>
<dbReference type="InterPro" id="IPR009091">
    <property type="entry name" value="RCC1/BLIP-II"/>
</dbReference>
<dbReference type="PANTHER" id="PTHR22870">
    <property type="entry name" value="REGULATOR OF CHROMOSOME CONDENSATION"/>
    <property type="match status" value="1"/>
</dbReference>
<feature type="repeat" description="RCC1" evidence="2">
    <location>
        <begin position="93"/>
        <end position="145"/>
    </location>
</feature>
<organism evidence="5">
    <name type="scientific">Selaginella moellendorffii</name>
    <name type="common">Spikemoss</name>
    <dbReference type="NCBI Taxonomy" id="88036"/>
    <lineage>
        <taxon>Eukaryota</taxon>
        <taxon>Viridiplantae</taxon>
        <taxon>Streptophyta</taxon>
        <taxon>Embryophyta</taxon>
        <taxon>Tracheophyta</taxon>
        <taxon>Lycopodiopsida</taxon>
        <taxon>Selaginellales</taxon>
        <taxon>Selaginellaceae</taxon>
        <taxon>Selaginella</taxon>
    </lineage>
</organism>
<sequence length="197" mass="20909">MRLAFLTARCLASSRKLLFVRVACGSGRTLALTASGDVYSFGQGTFGALGHGTTESFSTPVIVDNLWGLGIVQLRVRYVVLTNFIEAKSLISLPLFSWGRGKYGQIGCGSVENHLQPVPVTALSDLLRLSVASAGARHAVALTSGGDVDAWDEQGQVLPGGSLQRDEKKMNKNDKHGAGLQNKAGLLHTLESVFSLP</sequence>
<dbReference type="InterPro" id="IPR051210">
    <property type="entry name" value="Ub_ligase/GEF_domain"/>
</dbReference>
<proteinExistence type="predicted"/>
<dbReference type="PROSITE" id="PS50012">
    <property type="entry name" value="RCC1_3"/>
    <property type="match status" value="1"/>
</dbReference>
<protein>
    <submittedName>
        <fullName evidence="4">Uncharacterized protein</fullName>
    </submittedName>
</protein>
<dbReference type="Proteomes" id="UP000001514">
    <property type="component" value="Unassembled WGS sequence"/>
</dbReference>
<name>D8T4C7_SELML</name>
<evidence type="ECO:0000256" key="1">
    <source>
        <dbReference type="ARBA" id="ARBA00022737"/>
    </source>
</evidence>
<dbReference type="SUPFAM" id="SSF50985">
    <property type="entry name" value="RCC1/BLIP-II"/>
    <property type="match status" value="1"/>
</dbReference>
<evidence type="ECO:0000256" key="2">
    <source>
        <dbReference type="PROSITE-ProRule" id="PRU00235"/>
    </source>
</evidence>
<keyword evidence="1" id="KW-0677">Repeat</keyword>
<dbReference type="STRING" id="88036.D8T4C7"/>
<evidence type="ECO:0000313" key="4">
    <source>
        <dbReference type="EMBL" id="EFJ08546.1"/>
    </source>
</evidence>
<feature type="compositionally biased region" description="Basic and acidic residues" evidence="3">
    <location>
        <begin position="164"/>
        <end position="177"/>
    </location>
</feature>
<dbReference type="Pfam" id="PF00415">
    <property type="entry name" value="RCC1"/>
    <property type="match status" value="1"/>
</dbReference>
<reference evidence="4 5" key="1">
    <citation type="journal article" date="2011" name="Science">
        <title>The Selaginella genome identifies genetic changes associated with the evolution of vascular plants.</title>
        <authorList>
            <person name="Banks J.A."/>
            <person name="Nishiyama T."/>
            <person name="Hasebe M."/>
            <person name="Bowman J.L."/>
            <person name="Gribskov M."/>
            <person name="dePamphilis C."/>
            <person name="Albert V.A."/>
            <person name="Aono N."/>
            <person name="Aoyama T."/>
            <person name="Ambrose B.A."/>
            <person name="Ashton N.W."/>
            <person name="Axtell M.J."/>
            <person name="Barker E."/>
            <person name="Barker M.S."/>
            <person name="Bennetzen J.L."/>
            <person name="Bonawitz N.D."/>
            <person name="Chapple C."/>
            <person name="Cheng C."/>
            <person name="Correa L.G."/>
            <person name="Dacre M."/>
            <person name="DeBarry J."/>
            <person name="Dreyer I."/>
            <person name="Elias M."/>
            <person name="Engstrom E.M."/>
            <person name="Estelle M."/>
            <person name="Feng L."/>
            <person name="Finet C."/>
            <person name="Floyd S.K."/>
            <person name="Frommer W.B."/>
            <person name="Fujita T."/>
            <person name="Gramzow L."/>
            <person name="Gutensohn M."/>
            <person name="Harholt J."/>
            <person name="Hattori M."/>
            <person name="Heyl A."/>
            <person name="Hirai T."/>
            <person name="Hiwatashi Y."/>
            <person name="Ishikawa M."/>
            <person name="Iwata M."/>
            <person name="Karol K.G."/>
            <person name="Koehler B."/>
            <person name="Kolukisaoglu U."/>
            <person name="Kubo M."/>
            <person name="Kurata T."/>
            <person name="Lalonde S."/>
            <person name="Li K."/>
            <person name="Li Y."/>
            <person name="Litt A."/>
            <person name="Lyons E."/>
            <person name="Manning G."/>
            <person name="Maruyama T."/>
            <person name="Michael T.P."/>
            <person name="Mikami K."/>
            <person name="Miyazaki S."/>
            <person name="Morinaga S."/>
            <person name="Murata T."/>
            <person name="Mueller-Roeber B."/>
            <person name="Nelson D.R."/>
            <person name="Obara M."/>
            <person name="Oguri Y."/>
            <person name="Olmstead R.G."/>
            <person name="Onodera N."/>
            <person name="Petersen B.L."/>
            <person name="Pils B."/>
            <person name="Prigge M."/>
            <person name="Rensing S.A."/>
            <person name="Riano-Pachon D.M."/>
            <person name="Roberts A.W."/>
            <person name="Sato Y."/>
            <person name="Scheller H.V."/>
            <person name="Schulz B."/>
            <person name="Schulz C."/>
            <person name="Shakirov E.V."/>
            <person name="Shibagaki N."/>
            <person name="Shinohara N."/>
            <person name="Shippen D.E."/>
            <person name="Soerensen I."/>
            <person name="Sotooka R."/>
            <person name="Sugimoto N."/>
            <person name="Sugita M."/>
            <person name="Sumikawa N."/>
            <person name="Tanurdzic M."/>
            <person name="Theissen G."/>
            <person name="Ulvskov P."/>
            <person name="Wakazuki S."/>
            <person name="Weng J.K."/>
            <person name="Willats W.W."/>
            <person name="Wipf D."/>
            <person name="Wolf P.G."/>
            <person name="Yang L."/>
            <person name="Zimmer A.D."/>
            <person name="Zhu Q."/>
            <person name="Mitros T."/>
            <person name="Hellsten U."/>
            <person name="Loque D."/>
            <person name="Otillar R."/>
            <person name="Salamov A."/>
            <person name="Schmutz J."/>
            <person name="Shapiro H."/>
            <person name="Lindquist E."/>
            <person name="Lucas S."/>
            <person name="Rokhsar D."/>
            <person name="Grigoriev I.V."/>
        </authorList>
    </citation>
    <scope>NUCLEOTIDE SEQUENCE [LARGE SCALE GENOMIC DNA]</scope>
</reference>
<gene>
    <name evidence="4" type="ORF">SELMODRAFT_428897</name>
</gene>
<dbReference type="PANTHER" id="PTHR22870:SF457">
    <property type="entry name" value="UBIQUITIN-PROTEIN LIGASE-RELATED"/>
    <property type="match status" value="1"/>
</dbReference>
<dbReference type="InParanoid" id="D8T4C7"/>
<accession>D8T4C7</accession>
<dbReference type="eggNOG" id="KOG1426">
    <property type="taxonomic scope" value="Eukaryota"/>
</dbReference>